<dbReference type="NCBIfam" id="TIGR01855">
    <property type="entry name" value="IMP_synth_hisH"/>
    <property type="match status" value="1"/>
</dbReference>
<dbReference type="GO" id="GO:0005737">
    <property type="term" value="C:cytoplasm"/>
    <property type="evidence" value="ECO:0007669"/>
    <property type="project" value="UniProtKB-SubCell"/>
</dbReference>
<dbReference type="GO" id="GO:0016829">
    <property type="term" value="F:lyase activity"/>
    <property type="evidence" value="ECO:0007669"/>
    <property type="project" value="UniProtKB-KW"/>
</dbReference>
<sequence length="285" mass="29629">MPEPIGKPGDVHDRGTGRVPDPAICGRRGPLVGVIDHGSGNLHSVCQALQKAGAHPKLVSETRMLSAVDAVVLPGVGALGTAMANLRRINGVQQVQELVQRGERPVLGICVGHQMFFEQGTERDETVDGLGCLPGTVVPMPTSRLPHMGWNTVHPPADTALFTGISGERFYFVHSCAVVTVSPCALAHVEGDAAALAHTGDDATDPETGTGTASPGAIGHTAAGPESAHAMTGRNGHPVRTTTTCHDGCTFVSAIECGRLCSTQFHPEKSGPAGIQLLRNWLAMV</sequence>
<feature type="active site" evidence="11">
    <location>
        <position position="268"/>
    </location>
</feature>
<gene>
    <name evidence="11 14" type="primary">hisH</name>
    <name evidence="14" type="ORF">SAMEA4412665_01354</name>
</gene>
<keyword evidence="3 11" id="KW-0028">Amino-acid biosynthesis</keyword>
<dbReference type="SUPFAM" id="SSF52317">
    <property type="entry name" value="Class I glutamine amidotransferase-like"/>
    <property type="match status" value="1"/>
</dbReference>
<keyword evidence="14" id="KW-0328">Glycosyltransferase</keyword>
<dbReference type="Proteomes" id="UP000215332">
    <property type="component" value="Chromosome 1"/>
</dbReference>
<evidence type="ECO:0000256" key="8">
    <source>
        <dbReference type="ARBA" id="ARBA00025299"/>
    </source>
</evidence>
<reference evidence="14 15" key="1">
    <citation type="submission" date="2017-06" db="EMBL/GenBank/DDBJ databases">
        <authorList>
            <consortium name="Pathogen Informatics"/>
        </authorList>
    </citation>
    <scope>NUCLEOTIDE SEQUENCE [LARGE SCALE GENOMIC DNA]</scope>
    <source>
        <strain evidence="14 15">NCTC11865</strain>
    </source>
</reference>
<dbReference type="EC" id="3.5.1.2" evidence="11"/>
<dbReference type="PROSITE" id="PS51273">
    <property type="entry name" value="GATASE_TYPE_1"/>
    <property type="match status" value="1"/>
</dbReference>
<evidence type="ECO:0000256" key="4">
    <source>
        <dbReference type="ARBA" id="ARBA00022801"/>
    </source>
</evidence>
<evidence type="ECO:0000256" key="3">
    <source>
        <dbReference type="ARBA" id="ARBA00022605"/>
    </source>
</evidence>
<name>A0A239WQ46_9ACTN</name>
<evidence type="ECO:0000313" key="14">
    <source>
        <dbReference type="EMBL" id="SNV36369.1"/>
    </source>
</evidence>
<dbReference type="AlphaFoldDB" id="A0A239WQ46"/>
<accession>A0A239WQ46</accession>
<comment type="subcellular location">
    <subcellularLocation>
        <location evidence="11">Cytoplasm</location>
    </subcellularLocation>
</comment>
<feature type="region of interest" description="Disordered" evidence="12">
    <location>
        <begin position="1"/>
        <end position="23"/>
    </location>
</feature>
<evidence type="ECO:0000256" key="6">
    <source>
        <dbReference type="ARBA" id="ARBA00023102"/>
    </source>
</evidence>
<dbReference type="EC" id="4.3.2.10" evidence="11"/>
<dbReference type="GO" id="GO:0000105">
    <property type="term" value="P:L-histidine biosynthetic process"/>
    <property type="evidence" value="ECO:0007669"/>
    <property type="project" value="UniProtKB-UniRule"/>
</dbReference>
<evidence type="ECO:0000259" key="13">
    <source>
        <dbReference type="Pfam" id="PF00117"/>
    </source>
</evidence>
<feature type="active site" evidence="11">
    <location>
        <position position="266"/>
    </location>
</feature>
<dbReference type="Pfam" id="PF00117">
    <property type="entry name" value="GATase"/>
    <property type="match status" value="1"/>
</dbReference>
<evidence type="ECO:0000313" key="15">
    <source>
        <dbReference type="Proteomes" id="UP000215332"/>
    </source>
</evidence>
<comment type="function">
    <text evidence="8 11">IGPS catalyzes the conversion of PRFAR and glutamine to IGP, AICAR and glutamate. The HisH subunit catalyzes the hydrolysis of glutamine to glutamate and ammonia as part of the synthesis of IGP and AICAR. The resulting ammonia molecule is channeled to the active site of HisF.</text>
</comment>
<dbReference type="UniPathway" id="UPA00031">
    <property type="reaction ID" value="UER00010"/>
</dbReference>
<evidence type="ECO:0000256" key="7">
    <source>
        <dbReference type="ARBA" id="ARBA00023239"/>
    </source>
</evidence>
<feature type="domain" description="Glutamine amidotransferase" evidence="13">
    <location>
        <begin position="34"/>
        <end position="180"/>
    </location>
</feature>
<evidence type="ECO:0000256" key="9">
    <source>
        <dbReference type="ARBA" id="ARBA00047838"/>
    </source>
</evidence>
<protein>
    <recommendedName>
        <fullName evidence="11">Imidazole glycerol phosphate synthase subunit HisH</fullName>
        <ecNumber evidence="11">4.3.2.10</ecNumber>
    </recommendedName>
    <alternativeName>
        <fullName evidence="11">IGP synthase glutaminase subunit</fullName>
        <ecNumber evidence="11">3.5.1.2</ecNumber>
    </alternativeName>
    <alternativeName>
        <fullName evidence="11">IGP synthase subunit HisH</fullName>
    </alternativeName>
    <alternativeName>
        <fullName evidence="11">ImGP synthase subunit HisH</fullName>
        <shortName evidence="11">IGPS subunit HisH</shortName>
    </alternativeName>
</protein>
<keyword evidence="6 11" id="KW-0368">Histidine biosynthesis</keyword>
<dbReference type="eggNOG" id="COG0118">
    <property type="taxonomic scope" value="Bacteria"/>
</dbReference>
<comment type="pathway">
    <text evidence="1 11">Amino-acid biosynthesis; L-histidine biosynthesis; L-histidine from 5-phospho-alpha-D-ribose 1-diphosphate: step 5/9.</text>
</comment>
<evidence type="ECO:0000256" key="2">
    <source>
        <dbReference type="ARBA" id="ARBA00011152"/>
    </source>
</evidence>
<evidence type="ECO:0000256" key="12">
    <source>
        <dbReference type="SAM" id="MobiDB-lite"/>
    </source>
</evidence>
<dbReference type="InterPro" id="IPR010139">
    <property type="entry name" value="Imidazole-glycPsynth_HisH"/>
</dbReference>
<dbReference type="CDD" id="cd01748">
    <property type="entry name" value="GATase1_IGP_Synthase"/>
    <property type="match status" value="1"/>
</dbReference>
<evidence type="ECO:0000256" key="11">
    <source>
        <dbReference type="HAMAP-Rule" id="MF_00278"/>
    </source>
</evidence>
<dbReference type="PANTHER" id="PTHR42701">
    <property type="entry name" value="IMIDAZOLE GLYCEROL PHOSPHATE SYNTHASE SUBUNIT HISH"/>
    <property type="match status" value="1"/>
</dbReference>
<dbReference type="GO" id="GO:0004359">
    <property type="term" value="F:glutaminase activity"/>
    <property type="evidence" value="ECO:0007669"/>
    <property type="project" value="UniProtKB-EC"/>
</dbReference>
<evidence type="ECO:0000256" key="5">
    <source>
        <dbReference type="ARBA" id="ARBA00022962"/>
    </source>
</evidence>
<keyword evidence="14" id="KW-0808">Transferase</keyword>
<dbReference type="HAMAP" id="MF_00278">
    <property type="entry name" value="HisH"/>
    <property type="match status" value="1"/>
</dbReference>
<evidence type="ECO:0000256" key="1">
    <source>
        <dbReference type="ARBA" id="ARBA00005091"/>
    </source>
</evidence>
<feature type="active site" description="Nucleophile" evidence="11">
    <location>
        <position position="110"/>
    </location>
</feature>
<dbReference type="KEGG" id="cgrn:4412665_01354"/>
<dbReference type="RefSeq" id="WP_065860661.1">
    <property type="nucleotide sequence ID" value="NZ_LT906441.1"/>
</dbReference>
<dbReference type="PANTHER" id="PTHR42701:SF1">
    <property type="entry name" value="IMIDAZOLE GLYCEROL PHOSPHATE SYNTHASE SUBUNIT HISH"/>
    <property type="match status" value="1"/>
</dbReference>
<keyword evidence="4 11" id="KW-0378">Hydrolase</keyword>
<dbReference type="EMBL" id="LT906441">
    <property type="protein sequence ID" value="SNV36369.1"/>
    <property type="molecule type" value="Genomic_DNA"/>
</dbReference>
<organism evidence="14 15">
    <name type="scientific">Cutibacterium granulosum</name>
    <dbReference type="NCBI Taxonomy" id="33011"/>
    <lineage>
        <taxon>Bacteria</taxon>
        <taxon>Bacillati</taxon>
        <taxon>Actinomycetota</taxon>
        <taxon>Actinomycetes</taxon>
        <taxon>Propionibacteriales</taxon>
        <taxon>Propionibacteriaceae</taxon>
        <taxon>Cutibacterium</taxon>
    </lineage>
</organism>
<comment type="subunit">
    <text evidence="2 11">Heterodimer of HisH and HisF.</text>
</comment>
<keyword evidence="5 11" id="KW-0315">Glutamine amidotransferase</keyword>
<dbReference type="Gene3D" id="3.40.50.880">
    <property type="match status" value="2"/>
</dbReference>
<keyword evidence="11" id="KW-0963">Cytoplasm</keyword>
<comment type="catalytic activity">
    <reaction evidence="10 11">
        <text>L-glutamine + H2O = L-glutamate + NH4(+)</text>
        <dbReference type="Rhea" id="RHEA:15889"/>
        <dbReference type="ChEBI" id="CHEBI:15377"/>
        <dbReference type="ChEBI" id="CHEBI:28938"/>
        <dbReference type="ChEBI" id="CHEBI:29985"/>
        <dbReference type="ChEBI" id="CHEBI:58359"/>
        <dbReference type="EC" id="3.5.1.2"/>
    </reaction>
</comment>
<proteinExistence type="inferred from homology"/>
<dbReference type="InterPro" id="IPR029062">
    <property type="entry name" value="Class_I_gatase-like"/>
</dbReference>
<dbReference type="InterPro" id="IPR017926">
    <property type="entry name" value="GATASE"/>
</dbReference>
<dbReference type="GO" id="GO:0000107">
    <property type="term" value="F:imidazoleglycerol-phosphate synthase activity"/>
    <property type="evidence" value="ECO:0007669"/>
    <property type="project" value="UniProtKB-UniRule"/>
</dbReference>
<evidence type="ECO:0000256" key="10">
    <source>
        <dbReference type="ARBA" id="ARBA00049534"/>
    </source>
</evidence>
<feature type="region of interest" description="Disordered" evidence="12">
    <location>
        <begin position="199"/>
        <end position="235"/>
    </location>
</feature>
<comment type="catalytic activity">
    <reaction evidence="9 11">
        <text>5-[(5-phospho-1-deoxy-D-ribulos-1-ylimino)methylamino]-1-(5-phospho-beta-D-ribosyl)imidazole-4-carboxamide + L-glutamine = D-erythro-1-(imidazol-4-yl)glycerol 3-phosphate + 5-amino-1-(5-phospho-beta-D-ribosyl)imidazole-4-carboxamide + L-glutamate + H(+)</text>
        <dbReference type="Rhea" id="RHEA:24793"/>
        <dbReference type="ChEBI" id="CHEBI:15378"/>
        <dbReference type="ChEBI" id="CHEBI:29985"/>
        <dbReference type="ChEBI" id="CHEBI:58278"/>
        <dbReference type="ChEBI" id="CHEBI:58359"/>
        <dbReference type="ChEBI" id="CHEBI:58475"/>
        <dbReference type="ChEBI" id="CHEBI:58525"/>
        <dbReference type="EC" id="4.3.2.10"/>
    </reaction>
</comment>
<keyword evidence="7 11" id="KW-0456">Lyase</keyword>